<proteinExistence type="predicted"/>
<keyword evidence="2" id="KW-1185">Reference proteome</keyword>
<accession>A0ABM8PH62</accession>
<protein>
    <submittedName>
        <fullName evidence="1">Uncharacterized protein</fullName>
    </submittedName>
</protein>
<dbReference type="EMBL" id="CABFWE030000005">
    <property type="protein sequence ID" value="CAD7029934.1"/>
    <property type="molecule type" value="Genomic_DNA"/>
</dbReference>
<name>A0ABM8PH62_9HYPH</name>
<evidence type="ECO:0000313" key="2">
    <source>
        <dbReference type="Proteomes" id="UP000601041"/>
    </source>
</evidence>
<sequence>MGAVDAWNKWWEGIGHVARRNRDVARTREAFEAGYIAALEDMASEQERVGDRSDNFVRDALLAKKRHDIGGQ</sequence>
<dbReference type="RefSeq" id="WP_142587147.1">
    <property type="nucleotide sequence ID" value="NZ_CABFWE030000005.1"/>
</dbReference>
<evidence type="ECO:0000313" key="1">
    <source>
        <dbReference type="EMBL" id="CAD7029934.1"/>
    </source>
</evidence>
<reference evidence="1 2" key="1">
    <citation type="submission" date="2020-11" db="EMBL/GenBank/DDBJ databases">
        <authorList>
            <person name="Lassalle F."/>
        </authorList>
    </citation>
    <scope>NUCLEOTIDE SEQUENCE [LARGE SCALE GENOMIC DNA]</scope>
    <source>
        <strain evidence="1 2">AB21</strain>
    </source>
</reference>
<organism evidence="1 2">
    <name type="scientific">Pseudorhizobium halotolerans</name>
    <dbReference type="NCBI Taxonomy" id="1233081"/>
    <lineage>
        <taxon>Bacteria</taxon>
        <taxon>Pseudomonadati</taxon>
        <taxon>Pseudomonadota</taxon>
        <taxon>Alphaproteobacteria</taxon>
        <taxon>Hyphomicrobiales</taxon>
        <taxon>Rhizobiaceae</taxon>
        <taxon>Rhizobium/Agrobacterium group</taxon>
        <taxon>Pseudorhizobium</taxon>
    </lineage>
</organism>
<comment type="caution">
    <text evidence="1">The sequence shown here is derived from an EMBL/GenBank/DDBJ whole genome shotgun (WGS) entry which is preliminary data.</text>
</comment>
<gene>
    <name evidence="1" type="ORF">RHAB21_01661</name>
</gene>
<dbReference type="Proteomes" id="UP000601041">
    <property type="component" value="Unassembled WGS sequence"/>
</dbReference>